<sequence>MAKTISDLLDVSSKTLMDLGAFDPILDLDTRLFIDPHLLKHCDIPEFEASYDKFTSHFKSIVKLLDASEKKGDVFWNKADRLLSGKEVKGLCIGYASKGTSGSGVGPALRKRLLETAKNIIAKGKDDPELFELVGMFEGDFGPDRISDMTANIIRDDITEYTKRVVSQVELGAKATVTFDDKSGLPMNPFTGDIILLVPYSILRDLPVALDWSNMDVVAQQNQELRDKVNGIIGNSWREAMKTVSKDKLKKLILEHPDLLDDLVKQYAAKPPLPYDFIEDRAGEYIWYPVTRELVKDNPIPLTLSESPTIDEVESLVVTICEKFKELVEYNGLNQLLYNKDGSLKHESAAQLLFYGVAESYCTSNNIMIARECDSGRGPVDFKFGTNSENSVLVELKKSTNTSGLKKGIEKQLPEYMKSEKSRRAIYLVIDVGYTKAAIKNLESINKKINGANVQIIHVDGSQKVSASKM</sequence>
<reference evidence="1 2" key="1">
    <citation type="submission" date="2020-07" db="EMBL/GenBank/DDBJ databases">
        <title>Vibrio marinisediminis sp. nov., isolated from marine sediment.</title>
        <authorList>
            <person name="Ji X."/>
        </authorList>
    </citation>
    <scope>NUCLEOTIDE SEQUENCE [LARGE SCALE GENOMIC DNA]</scope>
    <source>
        <strain evidence="1 2">404</strain>
    </source>
</reference>
<comment type="caution">
    <text evidence="1">The sequence shown here is derived from an EMBL/GenBank/DDBJ whole genome shotgun (WGS) entry which is preliminary data.</text>
</comment>
<organism evidence="1 2">
    <name type="scientific">Vibrio marinisediminis</name>
    <dbReference type="NCBI Taxonomy" id="2758441"/>
    <lineage>
        <taxon>Bacteria</taxon>
        <taxon>Pseudomonadati</taxon>
        <taxon>Pseudomonadota</taxon>
        <taxon>Gammaproteobacteria</taxon>
        <taxon>Vibrionales</taxon>
        <taxon>Vibrionaceae</taxon>
        <taxon>Vibrio</taxon>
    </lineage>
</organism>
<protein>
    <submittedName>
        <fullName evidence="1">Uncharacterized protein</fullName>
    </submittedName>
</protein>
<dbReference type="EMBL" id="JACFYF010000002">
    <property type="protein sequence ID" value="MBA5761958.1"/>
    <property type="molecule type" value="Genomic_DNA"/>
</dbReference>
<gene>
    <name evidence="1" type="ORF">H2O73_06300</name>
</gene>
<dbReference type="AlphaFoldDB" id="A0A7W2FPN1"/>
<accession>A0A7W2FPN1</accession>
<evidence type="ECO:0000313" key="1">
    <source>
        <dbReference type="EMBL" id="MBA5761958.1"/>
    </source>
</evidence>
<evidence type="ECO:0000313" key="2">
    <source>
        <dbReference type="Proteomes" id="UP000571701"/>
    </source>
</evidence>
<dbReference type="Proteomes" id="UP000571701">
    <property type="component" value="Unassembled WGS sequence"/>
</dbReference>
<dbReference type="RefSeq" id="WP_182107704.1">
    <property type="nucleotide sequence ID" value="NZ_JACFYF010000002.1"/>
</dbReference>
<name>A0A7W2FPN1_9VIBR</name>
<proteinExistence type="predicted"/>
<keyword evidence="2" id="KW-1185">Reference proteome</keyword>